<proteinExistence type="predicted"/>
<reference evidence="3" key="1">
    <citation type="journal article" date="2014" name="Front. Microbiol.">
        <title>High frequency of phylogenetically diverse reductive dehalogenase-homologous genes in deep subseafloor sedimentary metagenomes.</title>
        <authorList>
            <person name="Kawai M."/>
            <person name="Futagami T."/>
            <person name="Toyoda A."/>
            <person name="Takaki Y."/>
            <person name="Nishi S."/>
            <person name="Hori S."/>
            <person name="Arai W."/>
            <person name="Tsubouchi T."/>
            <person name="Morono Y."/>
            <person name="Uchiyama I."/>
            <person name="Ito T."/>
            <person name="Fujiyama A."/>
            <person name="Inagaki F."/>
            <person name="Takami H."/>
        </authorList>
    </citation>
    <scope>NUCLEOTIDE SEQUENCE</scope>
    <source>
        <strain evidence="3">Expedition CK06-06</strain>
    </source>
</reference>
<name>X0XPK1_9ZZZZ</name>
<dbReference type="InterPro" id="IPR032466">
    <property type="entry name" value="Metal_Hydrolase"/>
</dbReference>
<dbReference type="Pfam" id="PF02126">
    <property type="entry name" value="PTE"/>
    <property type="match status" value="1"/>
</dbReference>
<sequence>MACENTEIMTILGPITADQLGPTYMHEHLIVDCSFSGNNPLKKVDDIEALTWEMKDVLRAGGQTVVDCTCVGLAPQPTALKKIAQETGINIITSTGFYRKIVYPDYVSTLSAEQLAERLIKDCRDGFDDTDIRPGMLGEFASHDDGPPDENVEKVFRAAALAHCATGLPIATHCWVGVGSDWQIDILKREGADLSKVIIGHAAASRPDIAILRSILDCGANIGV</sequence>
<feature type="non-terminal residue" evidence="3">
    <location>
        <position position="224"/>
    </location>
</feature>
<dbReference type="GO" id="GO:0008270">
    <property type="term" value="F:zinc ion binding"/>
    <property type="evidence" value="ECO:0007669"/>
    <property type="project" value="InterPro"/>
</dbReference>
<dbReference type="SUPFAM" id="SSF51556">
    <property type="entry name" value="Metallo-dependent hydrolases"/>
    <property type="match status" value="1"/>
</dbReference>
<dbReference type="PROSITE" id="PS51347">
    <property type="entry name" value="PHOSPHOTRIESTERASE_2"/>
    <property type="match status" value="1"/>
</dbReference>
<evidence type="ECO:0008006" key="4">
    <source>
        <dbReference type="Google" id="ProtNLM"/>
    </source>
</evidence>
<dbReference type="AlphaFoldDB" id="X0XPK1"/>
<dbReference type="EMBL" id="BARS01051407">
    <property type="protein sequence ID" value="GAG45094.1"/>
    <property type="molecule type" value="Genomic_DNA"/>
</dbReference>
<dbReference type="PANTHER" id="PTHR10819">
    <property type="entry name" value="PHOSPHOTRIESTERASE-RELATED"/>
    <property type="match status" value="1"/>
</dbReference>
<keyword evidence="1" id="KW-0479">Metal-binding</keyword>
<keyword evidence="2" id="KW-0378">Hydrolase</keyword>
<gene>
    <name evidence="3" type="ORF">S01H1_76585</name>
</gene>
<dbReference type="PANTHER" id="PTHR10819:SF3">
    <property type="entry name" value="PHOSPHOTRIESTERASE-RELATED PROTEIN"/>
    <property type="match status" value="1"/>
</dbReference>
<dbReference type="InterPro" id="IPR001559">
    <property type="entry name" value="Phosphotriesterase"/>
</dbReference>
<dbReference type="Gene3D" id="3.20.20.140">
    <property type="entry name" value="Metal-dependent hydrolases"/>
    <property type="match status" value="1"/>
</dbReference>
<comment type="caution">
    <text evidence="3">The sequence shown here is derived from an EMBL/GenBank/DDBJ whole genome shotgun (WGS) entry which is preliminary data.</text>
</comment>
<organism evidence="3">
    <name type="scientific">marine sediment metagenome</name>
    <dbReference type="NCBI Taxonomy" id="412755"/>
    <lineage>
        <taxon>unclassified sequences</taxon>
        <taxon>metagenomes</taxon>
        <taxon>ecological metagenomes</taxon>
    </lineage>
</organism>
<evidence type="ECO:0000256" key="2">
    <source>
        <dbReference type="ARBA" id="ARBA00022801"/>
    </source>
</evidence>
<protein>
    <recommendedName>
        <fullName evidence="4">Phosphotriesterase-related protein</fullName>
    </recommendedName>
</protein>
<evidence type="ECO:0000313" key="3">
    <source>
        <dbReference type="EMBL" id="GAG45094.1"/>
    </source>
</evidence>
<accession>X0XPK1</accession>
<dbReference type="GO" id="GO:0016787">
    <property type="term" value="F:hydrolase activity"/>
    <property type="evidence" value="ECO:0007669"/>
    <property type="project" value="UniProtKB-KW"/>
</dbReference>
<evidence type="ECO:0000256" key="1">
    <source>
        <dbReference type="ARBA" id="ARBA00022723"/>
    </source>
</evidence>